<dbReference type="InterPro" id="IPR001750">
    <property type="entry name" value="ND/Mrp_TM"/>
</dbReference>
<dbReference type="Proteomes" id="UP000004923">
    <property type="component" value="Unassembled WGS sequence"/>
</dbReference>
<keyword evidence="6 8" id="KW-0472">Membrane</keyword>
<dbReference type="EMBL" id="AEVN01000114">
    <property type="protein sequence ID" value="EFY03956.1"/>
    <property type="molecule type" value="Genomic_DNA"/>
</dbReference>
<keyword evidence="4 8" id="KW-1133">Transmembrane helix</keyword>
<evidence type="ECO:0000256" key="5">
    <source>
        <dbReference type="ARBA" id="ARBA00023002"/>
    </source>
</evidence>
<dbReference type="Pfam" id="PF00361">
    <property type="entry name" value="Proton_antipo_M"/>
    <property type="match status" value="1"/>
</dbReference>
<feature type="transmembrane region" description="Helical" evidence="8">
    <location>
        <begin position="147"/>
        <end position="166"/>
    </location>
</feature>
<feature type="transmembrane region" description="Helical" evidence="8">
    <location>
        <begin position="186"/>
        <end position="208"/>
    </location>
</feature>
<keyword evidence="2" id="KW-1003">Cell membrane</keyword>
<dbReference type="PANTHER" id="PTHR42682">
    <property type="entry name" value="HYDROGENASE-4 COMPONENT F"/>
    <property type="match status" value="1"/>
</dbReference>
<reference evidence="10 11" key="1">
    <citation type="submission" date="2011-01" db="EMBL/GenBank/DDBJ databases">
        <authorList>
            <person name="Weinstock G."/>
            <person name="Sodergren E."/>
            <person name="Clifton S."/>
            <person name="Fulton L."/>
            <person name="Fulton B."/>
            <person name="Courtney L."/>
            <person name="Fronick C."/>
            <person name="Harrison M."/>
            <person name="Strong C."/>
            <person name="Farmer C."/>
            <person name="Delahaunty K."/>
            <person name="Markovic C."/>
            <person name="Hall O."/>
            <person name="Minx P."/>
            <person name="Tomlinson C."/>
            <person name="Mitreva M."/>
            <person name="Hou S."/>
            <person name="Chen J."/>
            <person name="Wollam A."/>
            <person name="Pepin K.H."/>
            <person name="Johnson M."/>
            <person name="Bhonagiri V."/>
            <person name="Zhang X."/>
            <person name="Suruliraj S."/>
            <person name="Warren W."/>
            <person name="Chinwalla A."/>
            <person name="Mardis E.R."/>
            <person name="Wilson R.K."/>
        </authorList>
    </citation>
    <scope>NUCLEOTIDE SEQUENCE [LARGE SCALE GENOMIC DNA]</scope>
    <source>
        <strain evidence="10 11">YIT 12067</strain>
    </source>
</reference>
<comment type="subcellular location">
    <subcellularLocation>
        <location evidence="1">Cell membrane</location>
        <topology evidence="1">Multi-pass membrane protein</topology>
    </subcellularLocation>
    <subcellularLocation>
        <location evidence="7">Membrane</location>
        <topology evidence="7">Multi-pass membrane protein</topology>
    </subcellularLocation>
</comment>
<dbReference type="RefSeq" id="WP_009146425.1">
    <property type="nucleotide sequence ID" value="NZ_GL830936.1"/>
</dbReference>
<evidence type="ECO:0000313" key="10">
    <source>
        <dbReference type="EMBL" id="EFY03956.1"/>
    </source>
</evidence>
<evidence type="ECO:0000313" key="11">
    <source>
        <dbReference type="Proteomes" id="UP000004923"/>
    </source>
</evidence>
<keyword evidence="5" id="KW-0560">Oxidoreductase</keyword>
<sequence length="579" mass="63707">MSNLLHPGLILIAVGVIAMLVPKMLRKFVLAVGPFFALFATLSMPVGADLSIEFLGTGYHLGYMFVDKLSYVFCMIFALMACIGGIYSCHNENRMEALCSMSYAGCALGVTLAKDWLTLIFFWEALAVTSLFLIWCRNTPQSRRAGLRYLLVHMLGGNLLLLGIFLKVGSGDSLIANLSKAPHDLAFWAILIGVAVNAAIPPVNAWLVDAYPEGTITGSVFLSSFTTKVAVYALIRIFAGTDFLMGFGCFMALYGAAYAIMENDMRRLLGYHIISQVGFMVAGVGVGTAMALNGAAAHAFSHILYKSLLFMCAGAIIYATGIRKINQLSGMAKKMPFVAVCFFVAAFSISGVPFFNGFISKTITIAAASAAGYDWVYTLLELASIGTFLSITLKMGYFIFLRDADKNVEIKNPLPKNMYIGMGFGAALCFLYGVYPDLLYRYLPFGYPDYQPFTAAHMLSYVEILVVTMVPFMMFLPRMEPHTALSLDTDWFYRKPIDFVIVRVSMLLCAISGGLGSAWGVLYEKFMDLTSNPMDFLDAKPFRKRTHYNPENYRTSIADPMMITLTVLVSSIAYFIATL</sequence>
<dbReference type="PANTHER" id="PTHR42682:SF4">
    <property type="entry name" value="NADH-UBIQUINONE_PLASTOQUINONE"/>
    <property type="match status" value="1"/>
</dbReference>
<feature type="transmembrane region" description="Helical" evidence="8">
    <location>
        <begin position="375"/>
        <end position="397"/>
    </location>
</feature>
<dbReference type="GO" id="GO:0008137">
    <property type="term" value="F:NADH dehydrogenase (ubiquinone) activity"/>
    <property type="evidence" value="ECO:0007669"/>
    <property type="project" value="InterPro"/>
</dbReference>
<feature type="transmembrane region" description="Helical" evidence="8">
    <location>
        <begin position="455"/>
        <end position="476"/>
    </location>
</feature>
<name>E8LGU5_9FIRM</name>
<keyword evidence="10" id="KW-0830">Ubiquinone</keyword>
<dbReference type="GO" id="GO:0042773">
    <property type="term" value="P:ATP synthesis coupled electron transport"/>
    <property type="evidence" value="ECO:0007669"/>
    <property type="project" value="InterPro"/>
</dbReference>
<feature type="transmembrane region" description="Helical" evidence="8">
    <location>
        <begin position="268"/>
        <end position="291"/>
    </location>
</feature>
<organism evidence="10 11">
    <name type="scientific">Phascolarctobacterium succinatutens YIT 12067</name>
    <dbReference type="NCBI Taxonomy" id="626939"/>
    <lineage>
        <taxon>Bacteria</taxon>
        <taxon>Bacillati</taxon>
        <taxon>Bacillota</taxon>
        <taxon>Negativicutes</taxon>
        <taxon>Acidaminococcales</taxon>
        <taxon>Acidaminococcaceae</taxon>
        <taxon>Phascolarctobacterium</taxon>
    </lineage>
</organism>
<feature type="transmembrane region" description="Helical" evidence="8">
    <location>
        <begin position="28"/>
        <end position="48"/>
    </location>
</feature>
<dbReference type="InterPro" id="IPR003918">
    <property type="entry name" value="NADH_UbQ_OxRdtase"/>
</dbReference>
<evidence type="ECO:0000256" key="8">
    <source>
        <dbReference type="SAM" id="Phobius"/>
    </source>
</evidence>
<evidence type="ECO:0000256" key="3">
    <source>
        <dbReference type="ARBA" id="ARBA00022692"/>
    </source>
</evidence>
<dbReference type="HOGENOM" id="CLU_030481_0_0_9"/>
<evidence type="ECO:0000256" key="4">
    <source>
        <dbReference type="ARBA" id="ARBA00022989"/>
    </source>
</evidence>
<keyword evidence="3 7" id="KW-0812">Transmembrane</keyword>
<feature type="transmembrane region" description="Helical" evidence="8">
    <location>
        <begin position="119"/>
        <end position="135"/>
    </location>
</feature>
<evidence type="ECO:0000259" key="9">
    <source>
        <dbReference type="Pfam" id="PF00361"/>
    </source>
</evidence>
<dbReference type="PRINTS" id="PR01437">
    <property type="entry name" value="NUOXDRDTASE4"/>
</dbReference>
<evidence type="ECO:0000256" key="2">
    <source>
        <dbReference type="ARBA" id="ARBA00022475"/>
    </source>
</evidence>
<dbReference type="InterPro" id="IPR052175">
    <property type="entry name" value="ComplexI-like_HydComp"/>
</dbReference>
<dbReference type="AlphaFoldDB" id="E8LGU5"/>
<feature type="transmembrane region" description="Helical" evidence="8">
    <location>
        <begin position="244"/>
        <end position="261"/>
    </location>
</feature>
<gene>
    <name evidence="10" type="ORF">HMPREF9443_02099</name>
</gene>
<feature type="domain" description="NADH:quinone oxidoreductase/Mrp antiporter transmembrane" evidence="9">
    <location>
        <begin position="113"/>
        <end position="379"/>
    </location>
</feature>
<comment type="caution">
    <text evidence="10">The sequence shown here is derived from an EMBL/GenBank/DDBJ whole genome shotgun (WGS) entry which is preliminary data.</text>
</comment>
<accession>E8LGU5</accession>
<proteinExistence type="predicted"/>
<feature type="transmembrane region" description="Helical" evidence="8">
    <location>
        <begin position="335"/>
        <end position="355"/>
    </location>
</feature>
<feature type="transmembrane region" description="Helical" evidence="8">
    <location>
        <begin position="95"/>
        <end position="113"/>
    </location>
</feature>
<evidence type="ECO:0000256" key="1">
    <source>
        <dbReference type="ARBA" id="ARBA00004651"/>
    </source>
</evidence>
<feature type="transmembrane region" description="Helical" evidence="8">
    <location>
        <begin position="6"/>
        <end position="21"/>
    </location>
</feature>
<keyword evidence="11" id="KW-1185">Reference proteome</keyword>
<dbReference type="NCBIfam" id="NF009310">
    <property type="entry name" value="PRK12668.1"/>
    <property type="match status" value="1"/>
</dbReference>
<dbReference type="GO" id="GO:0005886">
    <property type="term" value="C:plasma membrane"/>
    <property type="evidence" value="ECO:0007669"/>
    <property type="project" value="UniProtKB-SubCell"/>
</dbReference>
<dbReference type="eggNOG" id="COG0651">
    <property type="taxonomic scope" value="Bacteria"/>
</dbReference>
<dbReference type="GO" id="GO:0016491">
    <property type="term" value="F:oxidoreductase activity"/>
    <property type="evidence" value="ECO:0007669"/>
    <property type="project" value="UniProtKB-KW"/>
</dbReference>
<evidence type="ECO:0000256" key="6">
    <source>
        <dbReference type="ARBA" id="ARBA00023136"/>
    </source>
</evidence>
<evidence type="ECO:0000256" key="7">
    <source>
        <dbReference type="RuleBase" id="RU000320"/>
    </source>
</evidence>
<feature type="transmembrane region" description="Helical" evidence="8">
    <location>
        <begin position="497"/>
        <end position="522"/>
    </location>
</feature>
<feature type="transmembrane region" description="Helical" evidence="8">
    <location>
        <begin position="220"/>
        <end position="238"/>
    </location>
</feature>
<feature type="transmembrane region" description="Helical" evidence="8">
    <location>
        <begin position="557"/>
        <end position="577"/>
    </location>
</feature>
<protein>
    <submittedName>
        <fullName evidence="10">NADH-ubiquinone/plastoquinone (Complex I) family protein</fullName>
    </submittedName>
</protein>
<feature type="transmembrane region" description="Helical" evidence="8">
    <location>
        <begin position="418"/>
        <end position="435"/>
    </location>
</feature>
<feature type="transmembrane region" description="Helical" evidence="8">
    <location>
        <begin position="303"/>
        <end position="323"/>
    </location>
</feature>
<feature type="transmembrane region" description="Helical" evidence="8">
    <location>
        <begin position="68"/>
        <end position="88"/>
    </location>
</feature>